<gene>
    <name evidence="1" type="ORF">O6H91_19G055400</name>
</gene>
<protein>
    <submittedName>
        <fullName evidence="1">Uncharacterized protein</fullName>
    </submittedName>
</protein>
<evidence type="ECO:0000313" key="2">
    <source>
        <dbReference type="Proteomes" id="UP001162992"/>
    </source>
</evidence>
<dbReference type="EMBL" id="CM055110">
    <property type="protein sequence ID" value="KAJ7521458.1"/>
    <property type="molecule type" value="Genomic_DNA"/>
</dbReference>
<keyword evidence="2" id="KW-1185">Reference proteome</keyword>
<organism evidence="1 2">
    <name type="scientific">Diphasiastrum complanatum</name>
    <name type="common">Issler's clubmoss</name>
    <name type="synonym">Lycopodium complanatum</name>
    <dbReference type="NCBI Taxonomy" id="34168"/>
    <lineage>
        <taxon>Eukaryota</taxon>
        <taxon>Viridiplantae</taxon>
        <taxon>Streptophyta</taxon>
        <taxon>Embryophyta</taxon>
        <taxon>Tracheophyta</taxon>
        <taxon>Lycopodiopsida</taxon>
        <taxon>Lycopodiales</taxon>
        <taxon>Lycopodiaceae</taxon>
        <taxon>Lycopodioideae</taxon>
        <taxon>Diphasiastrum</taxon>
    </lineage>
</organism>
<reference evidence="2" key="1">
    <citation type="journal article" date="2024" name="Proc. Natl. Acad. Sci. U.S.A.">
        <title>Extraordinary preservation of gene collinearity over three hundred million years revealed in homosporous lycophytes.</title>
        <authorList>
            <person name="Li C."/>
            <person name="Wickell D."/>
            <person name="Kuo L.Y."/>
            <person name="Chen X."/>
            <person name="Nie B."/>
            <person name="Liao X."/>
            <person name="Peng D."/>
            <person name="Ji J."/>
            <person name="Jenkins J."/>
            <person name="Williams M."/>
            <person name="Shu S."/>
            <person name="Plott C."/>
            <person name="Barry K."/>
            <person name="Rajasekar S."/>
            <person name="Grimwood J."/>
            <person name="Han X."/>
            <person name="Sun S."/>
            <person name="Hou Z."/>
            <person name="He W."/>
            <person name="Dai G."/>
            <person name="Sun C."/>
            <person name="Schmutz J."/>
            <person name="Leebens-Mack J.H."/>
            <person name="Li F.W."/>
            <person name="Wang L."/>
        </authorList>
    </citation>
    <scope>NUCLEOTIDE SEQUENCE [LARGE SCALE GENOMIC DNA]</scope>
    <source>
        <strain evidence="2">cv. PW_Plant_1</strain>
    </source>
</reference>
<accession>A0ACC2AV87</accession>
<name>A0ACC2AV87_DIPCM</name>
<proteinExistence type="predicted"/>
<comment type="caution">
    <text evidence="1">The sequence shown here is derived from an EMBL/GenBank/DDBJ whole genome shotgun (WGS) entry which is preliminary data.</text>
</comment>
<sequence length="140" mass="15926">MAEEPTSSDTLLTEDQQFQRVLQLFPIVRSRDYCEDDETNVTTTRENEHSAEFQECFGDPSEQAKGVCQVAETKLEEQDNEGLFWALLNTAAEQKLGRGDAQRFCDAFKKVHTELVYKTLTLEGIELAAKNWDLQTNVST</sequence>
<evidence type="ECO:0000313" key="1">
    <source>
        <dbReference type="EMBL" id="KAJ7521458.1"/>
    </source>
</evidence>
<dbReference type="Proteomes" id="UP001162992">
    <property type="component" value="Chromosome 19"/>
</dbReference>